<reference key="2">
    <citation type="submission" date="2011-06" db="EMBL/GenBank/DDBJ databases">
        <title>Complete Genome Sequence of Pseudomonas stutzeri Strain CGMCC 1.1803.</title>
        <authorList>
            <person name="Yan Y."/>
            <person name="Chen M."/>
            <person name="Lu W."/>
            <person name="Zhang W."/>
            <person name="Ping S."/>
            <person name="Lin M."/>
        </authorList>
    </citation>
    <scope>NUCLEOTIDE SEQUENCE</scope>
    <source>
        <strain>ATCC 17588</strain>
    </source>
</reference>
<proteinExistence type="predicted"/>
<dbReference type="KEGG" id="psz:PSTAB_2241"/>
<dbReference type="EMBL" id="CP002881">
    <property type="protein sequence ID" value="AEJ05522.1"/>
    <property type="molecule type" value="Genomic_DNA"/>
</dbReference>
<dbReference type="AlphaFoldDB" id="F8H070"/>
<evidence type="ECO:0000313" key="2">
    <source>
        <dbReference type="Proteomes" id="UP000008932"/>
    </source>
</evidence>
<dbReference type="Proteomes" id="UP000008932">
    <property type="component" value="Chromosome"/>
</dbReference>
<accession>F8H070</accession>
<dbReference type="HOGENOM" id="CLU_3156912_0_0_6"/>
<reference evidence="2" key="3">
    <citation type="submission" date="2011-06" db="EMBL/GenBank/DDBJ databases">
        <title>Complete genome sequence of Pseudomonas stutzeri strain CGMCC 1.1803.</title>
        <authorList>
            <person name="Yan Y."/>
            <person name="Chen M."/>
            <person name="Lu W."/>
            <person name="Zhang W."/>
            <person name="Ping S."/>
            <person name="Lin M."/>
        </authorList>
    </citation>
    <scope>NUCLEOTIDE SEQUENCE [LARGE SCALE GENOMIC DNA]</scope>
    <source>
        <strain evidence="2">ATCC 17588 / DSM 5190 / CCUG 11256 / JCM 5965 / LMG 11199 / NCIMB 11358 / Stanier 221</strain>
    </source>
</reference>
<sequence>MLLALSPRTIGTSLSGVIWMSFSSTSRPSREILLLTGFLNIQRQLQHA</sequence>
<evidence type="ECO:0000313" key="1">
    <source>
        <dbReference type="EMBL" id="AEJ05522.1"/>
    </source>
</evidence>
<organism evidence="1 2">
    <name type="scientific">Stutzerimonas stutzeri (strain ATCC 17588 / DSM 5190 / CCUG 11256 / JCM 5965 / LMG 11199 / NBRC 14165 / NCIMB 11358 / Stanier 221)</name>
    <name type="common">Pseudomonas stutzeri</name>
    <dbReference type="NCBI Taxonomy" id="96563"/>
    <lineage>
        <taxon>Bacteria</taxon>
        <taxon>Pseudomonadati</taxon>
        <taxon>Pseudomonadota</taxon>
        <taxon>Gammaproteobacteria</taxon>
        <taxon>Pseudomonadales</taxon>
        <taxon>Pseudomonadaceae</taxon>
        <taxon>Stutzerimonas</taxon>
    </lineage>
</organism>
<protein>
    <submittedName>
        <fullName evidence="1">Uncharacterized protein</fullName>
    </submittedName>
</protein>
<gene>
    <name evidence="1" type="ordered locus">PSTAB_2241</name>
</gene>
<reference evidence="1 2" key="1">
    <citation type="journal article" date="2011" name="J. Bacteriol.">
        <title>Complete Genome Sequence of the Type Strain Pseudomonas stutzeri CGMCC 1.1803.</title>
        <authorList>
            <person name="Chen M."/>
            <person name="Yan Y."/>
            <person name="Zhang W."/>
            <person name="Lu W."/>
            <person name="Wang J."/>
            <person name="Ping S."/>
            <person name="Lin M."/>
        </authorList>
    </citation>
    <scope>NUCLEOTIDE SEQUENCE [LARGE SCALE GENOMIC DNA]</scope>
    <source>
        <strain evidence="2">ATCC 17588 / DSM 5190 / CCUG 11256 / JCM 5965 / LMG 11199 / NCIMB 11358 / Stanier 221</strain>
    </source>
</reference>
<name>F8H070_STUS2</name>